<protein>
    <submittedName>
        <fullName evidence="1">Macrocin O-methyltransferase</fullName>
    </submittedName>
</protein>
<evidence type="ECO:0000313" key="1">
    <source>
        <dbReference type="EMBL" id="QEN07949.1"/>
    </source>
</evidence>
<gene>
    <name evidence="1" type="ORF">EXM22_08115</name>
</gene>
<dbReference type="KEGG" id="ock:EXM22_08115"/>
<dbReference type="RefSeq" id="WP_149486029.1">
    <property type="nucleotide sequence ID" value="NZ_CP036150.1"/>
</dbReference>
<keyword evidence="1" id="KW-0808">Transferase</keyword>
<dbReference type="Proteomes" id="UP000324209">
    <property type="component" value="Chromosome"/>
</dbReference>
<dbReference type="InterPro" id="IPR029063">
    <property type="entry name" value="SAM-dependent_MTases_sf"/>
</dbReference>
<organism evidence="1 2">
    <name type="scientific">Oceanispirochaeta crateris</name>
    <dbReference type="NCBI Taxonomy" id="2518645"/>
    <lineage>
        <taxon>Bacteria</taxon>
        <taxon>Pseudomonadati</taxon>
        <taxon>Spirochaetota</taxon>
        <taxon>Spirochaetia</taxon>
        <taxon>Spirochaetales</taxon>
        <taxon>Spirochaetaceae</taxon>
        <taxon>Oceanispirochaeta</taxon>
    </lineage>
</organism>
<keyword evidence="1" id="KW-0489">Methyltransferase</keyword>
<proteinExistence type="predicted"/>
<dbReference type="EMBL" id="CP036150">
    <property type="protein sequence ID" value="QEN07949.1"/>
    <property type="molecule type" value="Genomic_DNA"/>
</dbReference>
<evidence type="ECO:0000313" key="2">
    <source>
        <dbReference type="Proteomes" id="UP000324209"/>
    </source>
</evidence>
<dbReference type="PANTHER" id="PTHR40036:SF1">
    <property type="entry name" value="MACROCIN O-METHYLTRANSFERASE"/>
    <property type="match status" value="1"/>
</dbReference>
<dbReference type="GO" id="GO:0032259">
    <property type="term" value="P:methylation"/>
    <property type="evidence" value="ECO:0007669"/>
    <property type="project" value="UniProtKB-KW"/>
</dbReference>
<dbReference type="Pfam" id="PF05711">
    <property type="entry name" value="TylF"/>
    <property type="match status" value="1"/>
</dbReference>
<dbReference type="InterPro" id="IPR008884">
    <property type="entry name" value="TylF_MeTrfase"/>
</dbReference>
<dbReference type="PANTHER" id="PTHR40036">
    <property type="entry name" value="MACROCIN O-METHYLTRANSFERASE"/>
    <property type="match status" value="1"/>
</dbReference>
<name>A0A5C1QL56_9SPIO</name>
<accession>A0A5C1QL56</accession>
<keyword evidence="2" id="KW-1185">Reference proteome</keyword>
<dbReference type="Gene3D" id="3.40.50.150">
    <property type="entry name" value="Vaccinia Virus protein VP39"/>
    <property type="match status" value="1"/>
</dbReference>
<dbReference type="OrthoDB" id="149130at2"/>
<dbReference type="GO" id="GO:0008168">
    <property type="term" value="F:methyltransferase activity"/>
    <property type="evidence" value="ECO:0007669"/>
    <property type="project" value="UniProtKB-KW"/>
</dbReference>
<sequence length="259" mass="29375">MKEHNPISKTFSSQKEMADYLSLQGWGCESPATFRIDMEEEFLKIWELVSPYTMISMERAYALYSGIKHLLTRRIEGDFVECGVWKGGSCMLMAMTLLSQKAEPRPIWLYDTFAGMTEPGEEDRIASTGEPVSERWHEGWWAAGTAMVEQHLSLTGYPMDLFHIVQGDVCETLNSQAPDKPALLRLDTDWYASTKKELEVLYPRLCKGGLLIIDDYGHFSGSRQAVDEYFSESSVPPFFQRSDYTGRCAVKEESSSVKG</sequence>
<reference evidence="1 2" key="1">
    <citation type="submission" date="2019-02" db="EMBL/GenBank/DDBJ databases">
        <title>Complete Genome Sequence and Methylome Analysis of free living Spirochaetas.</title>
        <authorList>
            <person name="Fomenkov A."/>
            <person name="Dubinina G."/>
            <person name="Leshcheva N."/>
            <person name="Mikheeva N."/>
            <person name="Grabovich M."/>
            <person name="Vincze T."/>
            <person name="Roberts R.J."/>
        </authorList>
    </citation>
    <scope>NUCLEOTIDE SEQUENCE [LARGE SCALE GENOMIC DNA]</scope>
    <source>
        <strain evidence="1 2">K2</strain>
    </source>
</reference>
<dbReference type="AlphaFoldDB" id="A0A5C1QL56"/>